<protein>
    <recommendedName>
        <fullName evidence="4">Oligosaccharide repeat unit polymerase</fullName>
    </recommendedName>
</protein>
<keyword evidence="1" id="KW-0472">Membrane</keyword>
<dbReference type="EMBL" id="NFZX01000038">
    <property type="protein sequence ID" value="RFA33382.1"/>
    <property type="molecule type" value="Genomic_DNA"/>
</dbReference>
<comment type="caution">
    <text evidence="2">The sequence shown here is derived from an EMBL/GenBank/DDBJ whole genome shotgun (WGS) entry which is preliminary data.</text>
</comment>
<feature type="transmembrane region" description="Helical" evidence="1">
    <location>
        <begin position="374"/>
        <end position="391"/>
    </location>
</feature>
<keyword evidence="1" id="KW-1133">Transmembrane helix</keyword>
<evidence type="ECO:0008006" key="4">
    <source>
        <dbReference type="Google" id="ProtNLM"/>
    </source>
</evidence>
<accession>A0A3E0WKA4</accession>
<proteinExistence type="predicted"/>
<feature type="transmembrane region" description="Helical" evidence="1">
    <location>
        <begin position="6"/>
        <end position="26"/>
    </location>
</feature>
<dbReference type="Proteomes" id="UP000256488">
    <property type="component" value="Unassembled WGS sequence"/>
</dbReference>
<gene>
    <name evidence="2" type="ORF">CAI16_15000</name>
</gene>
<feature type="transmembrane region" description="Helical" evidence="1">
    <location>
        <begin position="33"/>
        <end position="53"/>
    </location>
</feature>
<feature type="transmembrane region" description="Helical" evidence="1">
    <location>
        <begin position="348"/>
        <end position="367"/>
    </location>
</feature>
<name>A0A3E0WKA4_9BACI</name>
<reference evidence="2 3" key="1">
    <citation type="submission" date="2017-05" db="EMBL/GenBank/DDBJ databases">
        <title>Virgibacillus sp. AK90 isolated from a saltern of Kakinada, India.</title>
        <authorList>
            <person name="Gupta V."/>
            <person name="Sidhu C."/>
            <person name="Korpole S."/>
            <person name="Pinnaka A.K."/>
        </authorList>
    </citation>
    <scope>NUCLEOTIDE SEQUENCE [LARGE SCALE GENOMIC DNA]</scope>
    <source>
        <strain evidence="2 3">AK90</strain>
    </source>
</reference>
<evidence type="ECO:0000313" key="3">
    <source>
        <dbReference type="Proteomes" id="UP000256488"/>
    </source>
</evidence>
<feature type="transmembrane region" description="Helical" evidence="1">
    <location>
        <begin position="154"/>
        <end position="171"/>
    </location>
</feature>
<organism evidence="2 3">
    <name type="scientific">Virgibacillus dokdonensis</name>
    <dbReference type="NCBI Taxonomy" id="302167"/>
    <lineage>
        <taxon>Bacteria</taxon>
        <taxon>Bacillati</taxon>
        <taxon>Bacillota</taxon>
        <taxon>Bacilli</taxon>
        <taxon>Bacillales</taxon>
        <taxon>Bacillaceae</taxon>
        <taxon>Virgibacillus</taxon>
    </lineage>
</organism>
<feature type="transmembrane region" description="Helical" evidence="1">
    <location>
        <begin position="73"/>
        <end position="90"/>
    </location>
</feature>
<evidence type="ECO:0000256" key="1">
    <source>
        <dbReference type="SAM" id="Phobius"/>
    </source>
</evidence>
<keyword evidence="1" id="KW-0812">Transmembrane</keyword>
<dbReference type="RefSeq" id="WP_116279062.1">
    <property type="nucleotide sequence ID" value="NZ_NFZX01000038.1"/>
</dbReference>
<feature type="transmembrane region" description="Helical" evidence="1">
    <location>
        <begin position="226"/>
        <end position="243"/>
    </location>
</feature>
<sequence length="420" mass="49477">MVVVFKLVTFLIGTLIILKMTKTYFVNKNFNTIFYPAAVVYFFMYLPLIYDVLIGRPNYKSLNYGFILSGQDLLTELVYLIVILYILIMLRRFQVRKHFSETIHNNYLSTNVAFFVFMAIVTIILVPVIMDNRLLGVILSYEIFYYEDEHTNNIKLFGQLIIFASLFVLFVEKRKTYFFMKLFILLPIIYFAFLMNGKRNTVFIFFVGLIYIFISNKVFKRKRTYGLLISFTLIFLLSFSSFYQNYFDRVSGDSFEDEYTSFRINYGRDDTLKMALYSEIHREQLEVLDYRGQSLLFYPLFFIKREIWPNKPYPYAVYFTNAMIGINKTKILGWGMTTSIFDELTSNLSWIGLVVSPFFLIFLCNLGMRHNIGLVGNAIISITIFLAMLAVAVEITAFLSLYIFLFISIIIYKIKNRLRV</sequence>
<feature type="transmembrane region" description="Helical" evidence="1">
    <location>
        <begin position="397"/>
        <end position="414"/>
    </location>
</feature>
<feature type="transmembrane region" description="Helical" evidence="1">
    <location>
        <begin position="111"/>
        <end position="130"/>
    </location>
</feature>
<feature type="transmembrane region" description="Helical" evidence="1">
    <location>
        <begin position="201"/>
        <end position="219"/>
    </location>
</feature>
<evidence type="ECO:0000313" key="2">
    <source>
        <dbReference type="EMBL" id="RFA33382.1"/>
    </source>
</evidence>
<feature type="transmembrane region" description="Helical" evidence="1">
    <location>
        <begin position="178"/>
        <end position="195"/>
    </location>
</feature>
<dbReference type="AlphaFoldDB" id="A0A3E0WKA4"/>